<comment type="caution">
    <text evidence="2">The sequence shown here is derived from an EMBL/GenBank/DDBJ whole genome shotgun (WGS) entry which is preliminary data.</text>
</comment>
<dbReference type="AlphaFoldDB" id="A0AAW1NWY4"/>
<keyword evidence="3" id="KW-1185">Reference proteome</keyword>
<protein>
    <recommendedName>
        <fullName evidence="1">JmjC domain-containing protein</fullName>
    </recommendedName>
</protein>
<dbReference type="Proteomes" id="UP001465755">
    <property type="component" value="Unassembled WGS sequence"/>
</dbReference>
<gene>
    <name evidence="2" type="ORF">WJX73_006329</name>
</gene>
<dbReference type="Gene3D" id="2.60.120.650">
    <property type="entry name" value="Cupin"/>
    <property type="match status" value="1"/>
</dbReference>
<dbReference type="SUPFAM" id="SSF51197">
    <property type="entry name" value="Clavaminate synthase-like"/>
    <property type="match status" value="1"/>
</dbReference>
<accession>A0AAW1NWY4</accession>
<feature type="domain" description="JmjC" evidence="1">
    <location>
        <begin position="144"/>
        <end position="318"/>
    </location>
</feature>
<evidence type="ECO:0000259" key="1">
    <source>
        <dbReference type="SMART" id="SM00558"/>
    </source>
</evidence>
<name>A0AAW1NWY4_9CHLO</name>
<reference evidence="2 3" key="1">
    <citation type="journal article" date="2024" name="Nat. Commun.">
        <title>Phylogenomics reveals the evolutionary origins of lichenization in chlorophyte algae.</title>
        <authorList>
            <person name="Puginier C."/>
            <person name="Libourel C."/>
            <person name="Otte J."/>
            <person name="Skaloud P."/>
            <person name="Haon M."/>
            <person name="Grisel S."/>
            <person name="Petersen M."/>
            <person name="Berrin J.G."/>
            <person name="Delaux P.M."/>
            <person name="Dal Grande F."/>
            <person name="Keller J."/>
        </authorList>
    </citation>
    <scope>NUCLEOTIDE SEQUENCE [LARGE SCALE GENOMIC DNA]</scope>
    <source>
        <strain evidence="2 3">SAG 2036</strain>
    </source>
</reference>
<dbReference type="SMART" id="SM00558">
    <property type="entry name" value="JmjC"/>
    <property type="match status" value="1"/>
</dbReference>
<dbReference type="EMBL" id="JALJOQ010000110">
    <property type="protein sequence ID" value="KAK9797046.1"/>
    <property type="molecule type" value="Genomic_DNA"/>
</dbReference>
<evidence type="ECO:0000313" key="2">
    <source>
        <dbReference type="EMBL" id="KAK9797046.1"/>
    </source>
</evidence>
<sequence>MVLSKALESLVKASGPTLQNRDKYTRFCSCCNVELRIVNWQGRCPNCKQEGAQPESMVTRAQAQKLYNFMSGCSTEVFAEATLQSLEDHTPGMFAGLWQSFEPFSVQQFVQGLEHQSLKDAREDSPLWDQVEQLLRQGNYVQLNYYPRLETCAIKALLQKRMSQRWVNWYGADLDLCMTVLILICSDPRQEPQEGTPFHIDRTQAENIAFATHAEDMEQILATWIFIPPSSLDKVESWYRQMGKTLRDEVKLDLSLPEHRPLRKSWHAEVVHQCHGQTVQVPAGWMHAVYNRRPCLKVAFEYAEVDKAWLYPLVSKLIGKYIGERAAEDYLPIFTCAFNCAMQS</sequence>
<dbReference type="InterPro" id="IPR003347">
    <property type="entry name" value="JmjC_dom"/>
</dbReference>
<dbReference type="Pfam" id="PF02373">
    <property type="entry name" value="JmjC"/>
    <property type="match status" value="1"/>
</dbReference>
<proteinExistence type="predicted"/>
<evidence type="ECO:0000313" key="3">
    <source>
        <dbReference type="Proteomes" id="UP001465755"/>
    </source>
</evidence>
<organism evidence="2 3">
    <name type="scientific">Symbiochloris irregularis</name>
    <dbReference type="NCBI Taxonomy" id="706552"/>
    <lineage>
        <taxon>Eukaryota</taxon>
        <taxon>Viridiplantae</taxon>
        <taxon>Chlorophyta</taxon>
        <taxon>core chlorophytes</taxon>
        <taxon>Trebouxiophyceae</taxon>
        <taxon>Trebouxiales</taxon>
        <taxon>Trebouxiaceae</taxon>
        <taxon>Symbiochloris</taxon>
    </lineage>
</organism>